<dbReference type="Proteomes" id="UP000371977">
    <property type="component" value="Unassembled WGS sequence"/>
</dbReference>
<evidence type="ECO:0000256" key="3">
    <source>
        <dbReference type="ARBA" id="ARBA00022729"/>
    </source>
</evidence>
<organism evidence="9 10">
    <name type="scientific">Weissella muntiaci</name>
    <dbReference type="NCBI Taxonomy" id="2508881"/>
    <lineage>
        <taxon>Bacteria</taxon>
        <taxon>Bacillati</taxon>
        <taxon>Bacillota</taxon>
        <taxon>Bacilli</taxon>
        <taxon>Lactobacillales</taxon>
        <taxon>Lactobacillaceae</taxon>
        <taxon>Weissella</taxon>
    </lineage>
</organism>
<keyword evidence="4" id="KW-0677">Repeat</keyword>
<dbReference type="InterPro" id="IPR019931">
    <property type="entry name" value="LPXTG_anchor"/>
</dbReference>
<evidence type="ECO:0000259" key="7">
    <source>
        <dbReference type="Pfam" id="PF00746"/>
    </source>
</evidence>
<keyword evidence="6" id="KW-1133">Transmembrane helix</keyword>
<sequence>MNIKKASVVGIQLIGSFVLMATPVIDLGVYADTTKSSISESQKSAPITVKYVDQENNEFLTEDTLVGQVGEDIDFRPKMHDDMELINVEGNPKGKYTTEPQQIVYHFKRIPINFPVQYSDENGHALTNANGVAIKPNQTYSYTGYNTDLFPDDLLNVPGWQLDLDKSMYGDSSVNQLMSFRQLLEYTGLPSIYDLPMMLNYQLNSFPIDDTHTYKMPEPIIKPVYKRIPNSTGAITVKYVDAEGKTIIADQTNSGVIGSQYSVSPRNIDGYKLLKVVGSSTGSYSGTGQIVEYVYEKQPIADNQEKNELSNEESNLVNSEKNISGNHSNNSETTIKNNFEQSAGHENVIVTSNNPLQSVGLQNKRVSSQKTINQEMSQEKLPNTGQSESTGITIAGILFVLAGSIVYLVKVPFSKK</sequence>
<dbReference type="RefSeq" id="WP_148621986.1">
    <property type="nucleotide sequence ID" value="NZ_SDGZ01000008.1"/>
</dbReference>
<dbReference type="Pfam" id="PF06458">
    <property type="entry name" value="MucBP"/>
    <property type="match status" value="2"/>
</dbReference>
<accession>A0A6C2C9C9</accession>
<evidence type="ECO:0000256" key="2">
    <source>
        <dbReference type="ARBA" id="ARBA00022525"/>
    </source>
</evidence>
<keyword evidence="10" id="KW-1185">Reference proteome</keyword>
<evidence type="ECO:0000259" key="8">
    <source>
        <dbReference type="Pfam" id="PF06458"/>
    </source>
</evidence>
<keyword evidence="1" id="KW-0134">Cell wall</keyword>
<name>A0A6C2C9C9_9LACO</name>
<proteinExistence type="predicted"/>
<keyword evidence="6" id="KW-0812">Transmembrane</keyword>
<reference evidence="9 10" key="1">
    <citation type="submission" date="2019-01" db="EMBL/GenBank/DDBJ databases">
        <title>Weissella sp. nov., a novel lactic acid bacterium isolated from animal feces.</title>
        <authorList>
            <person name="Wang L.-T."/>
        </authorList>
    </citation>
    <scope>NUCLEOTIDE SEQUENCE [LARGE SCALE GENOMIC DNA]</scope>
    <source>
        <strain evidence="9 10">8H-2</strain>
    </source>
</reference>
<evidence type="ECO:0000256" key="4">
    <source>
        <dbReference type="ARBA" id="ARBA00022737"/>
    </source>
</evidence>
<evidence type="ECO:0000256" key="5">
    <source>
        <dbReference type="ARBA" id="ARBA00023088"/>
    </source>
</evidence>
<keyword evidence="5" id="KW-0572">Peptidoglycan-anchor</keyword>
<evidence type="ECO:0000256" key="6">
    <source>
        <dbReference type="SAM" id="Phobius"/>
    </source>
</evidence>
<feature type="domain" description="Gram-positive cocci surface proteins LPxTG" evidence="7">
    <location>
        <begin position="378"/>
        <end position="408"/>
    </location>
</feature>
<dbReference type="OrthoDB" id="2339378at2"/>
<dbReference type="EMBL" id="SDGZ01000008">
    <property type="protein sequence ID" value="TYC50514.1"/>
    <property type="molecule type" value="Genomic_DNA"/>
</dbReference>
<feature type="domain" description="MucBP" evidence="8">
    <location>
        <begin position="46"/>
        <end position="107"/>
    </location>
</feature>
<protein>
    <submittedName>
        <fullName evidence="9">LPXTG cell wall anchor domain-containing protein</fullName>
    </submittedName>
</protein>
<keyword evidence="2" id="KW-0964">Secreted</keyword>
<dbReference type="Gene3D" id="3.10.20.320">
    <property type="entry name" value="Putative peptidoglycan bound protein (lpxtg motif)"/>
    <property type="match status" value="2"/>
</dbReference>
<feature type="transmembrane region" description="Helical" evidence="6">
    <location>
        <begin position="390"/>
        <end position="409"/>
    </location>
</feature>
<dbReference type="AlphaFoldDB" id="A0A6C2C9C9"/>
<gene>
    <name evidence="9" type="ORF">ESZ50_02275</name>
</gene>
<dbReference type="Pfam" id="PF00746">
    <property type="entry name" value="Gram_pos_anchor"/>
    <property type="match status" value="1"/>
</dbReference>
<dbReference type="NCBIfam" id="TIGR01167">
    <property type="entry name" value="LPXTG_anchor"/>
    <property type="match status" value="1"/>
</dbReference>
<comment type="caution">
    <text evidence="9">The sequence shown here is derived from an EMBL/GenBank/DDBJ whole genome shotgun (WGS) entry which is preliminary data.</text>
</comment>
<evidence type="ECO:0000313" key="9">
    <source>
        <dbReference type="EMBL" id="TYC50514.1"/>
    </source>
</evidence>
<dbReference type="InterPro" id="IPR009459">
    <property type="entry name" value="MucBP_dom"/>
</dbReference>
<evidence type="ECO:0000256" key="1">
    <source>
        <dbReference type="ARBA" id="ARBA00022512"/>
    </source>
</evidence>
<keyword evidence="3" id="KW-0732">Signal</keyword>
<keyword evidence="6" id="KW-0472">Membrane</keyword>
<feature type="domain" description="MucBP" evidence="8">
    <location>
        <begin position="235"/>
        <end position="296"/>
    </location>
</feature>
<evidence type="ECO:0000313" key="10">
    <source>
        <dbReference type="Proteomes" id="UP000371977"/>
    </source>
</evidence>